<feature type="signal peptide" evidence="2">
    <location>
        <begin position="1"/>
        <end position="30"/>
    </location>
</feature>
<organism evidence="3 4">
    <name type="scientific">Pseudozyma flocculosa</name>
    <dbReference type="NCBI Taxonomy" id="84751"/>
    <lineage>
        <taxon>Eukaryota</taxon>
        <taxon>Fungi</taxon>
        <taxon>Dikarya</taxon>
        <taxon>Basidiomycota</taxon>
        <taxon>Ustilaginomycotina</taxon>
        <taxon>Ustilaginomycetes</taxon>
        <taxon>Ustilaginales</taxon>
        <taxon>Ustilaginaceae</taxon>
        <taxon>Pseudozyma</taxon>
    </lineage>
</organism>
<keyword evidence="4" id="KW-1185">Reference proteome</keyword>
<evidence type="ECO:0000313" key="3">
    <source>
        <dbReference type="EMBL" id="SPO34634.1"/>
    </source>
</evidence>
<reference evidence="3 4" key="1">
    <citation type="submission" date="2018-03" db="EMBL/GenBank/DDBJ databases">
        <authorList>
            <person name="Guldener U."/>
        </authorList>
    </citation>
    <scope>NUCLEOTIDE SEQUENCE [LARGE SCALE GENOMIC DNA]</scope>
    <source>
        <strain evidence="3 4">DAOM196992</strain>
    </source>
</reference>
<name>A0A5C3EQJ1_9BASI</name>
<evidence type="ECO:0000256" key="2">
    <source>
        <dbReference type="SAM" id="SignalP"/>
    </source>
</evidence>
<feature type="chain" id="PRO_5022853026" evidence="2">
    <location>
        <begin position="31"/>
        <end position="130"/>
    </location>
</feature>
<evidence type="ECO:0000313" key="4">
    <source>
        <dbReference type="Proteomes" id="UP000323386"/>
    </source>
</evidence>
<dbReference type="Proteomes" id="UP000323386">
    <property type="component" value="Unassembled WGS sequence"/>
</dbReference>
<keyword evidence="1" id="KW-0472">Membrane</keyword>
<feature type="transmembrane region" description="Helical" evidence="1">
    <location>
        <begin position="46"/>
        <end position="66"/>
    </location>
</feature>
<dbReference type="AlphaFoldDB" id="A0A5C3EQJ1"/>
<protein>
    <submittedName>
        <fullName evidence="3">Uncharacterized protein</fullName>
    </submittedName>
</protein>
<dbReference type="EMBL" id="OOIP01000001">
    <property type="protein sequence ID" value="SPO34634.1"/>
    <property type="molecule type" value="Genomic_DNA"/>
</dbReference>
<keyword evidence="1" id="KW-1133">Transmembrane helix</keyword>
<proteinExistence type="predicted"/>
<keyword evidence="2" id="KW-0732">Signal</keyword>
<accession>A0A5C3EQJ1</accession>
<gene>
    <name evidence="3" type="ORF">PSFLO_00105</name>
</gene>
<keyword evidence="1" id="KW-0812">Transmembrane</keyword>
<evidence type="ECO:0000256" key="1">
    <source>
        <dbReference type="SAM" id="Phobius"/>
    </source>
</evidence>
<sequence>MHAPKLSSALGSTLLLLLILLISFTHPSSASPHKLAPRGPMPDPSLPYQYFMMGEMSATAVCWLTAQPFRHNSAQYPNLDCKISSAISQLPDRQTWQCTGDRDAFCKECFRVRDEMDAVHRGKYRQQGCD</sequence>